<reference evidence="3 4" key="1">
    <citation type="journal article" date="2019" name="Int. J. Syst. Evol. Microbiol.">
        <title>The Global Catalogue of Microorganisms (GCM) 10K type strain sequencing project: providing services to taxonomists for standard genome sequencing and annotation.</title>
        <authorList>
            <consortium name="The Broad Institute Genomics Platform"/>
            <consortium name="The Broad Institute Genome Sequencing Center for Infectious Disease"/>
            <person name="Wu L."/>
            <person name="Ma J."/>
        </authorList>
    </citation>
    <scope>NUCLEOTIDE SEQUENCE [LARGE SCALE GENOMIC DNA]</scope>
    <source>
        <strain evidence="3 4">JCM 14902</strain>
    </source>
</reference>
<gene>
    <name evidence="3" type="primary">ddaH</name>
    <name evidence="3" type="ORF">GCM10009777_02880</name>
</gene>
<dbReference type="PANTHER" id="PTHR12737">
    <property type="entry name" value="DIMETHYLARGININE DIMETHYLAMINOHYDROLASE"/>
    <property type="match status" value="1"/>
</dbReference>
<organism evidence="3 4">
    <name type="scientific">Microbacterium pumilum</name>
    <dbReference type="NCBI Taxonomy" id="344165"/>
    <lineage>
        <taxon>Bacteria</taxon>
        <taxon>Bacillati</taxon>
        <taxon>Actinomycetota</taxon>
        <taxon>Actinomycetes</taxon>
        <taxon>Micrococcales</taxon>
        <taxon>Microbacteriaceae</taxon>
        <taxon>Microbacterium</taxon>
    </lineage>
</organism>
<comment type="similarity">
    <text evidence="1">Belongs to the DDAH family.</text>
</comment>
<dbReference type="SUPFAM" id="SSF55909">
    <property type="entry name" value="Pentein"/>
    <property type="match status" value="1"/>
</dbReference>
<dbReference type="NCBIfam" id="NF045660">
    <property type="entry name" value="DiMthArgaseDdahStm"/>
    <property type="match status" value="1"/>
</dbReference>
<name>A0ABN2RS38_9MICO</name>
<evidence type="ECO:0000256" key="2">
    <source>
        <dbReference type="ARBA" id="ARBA00022801"/>
    </source>
</evidence>
<proteinExistence type="inferred from homology"/>
<dbReference type="RefSeq" id="WP_344057823.1">
    <property type="nucleotide sequence ID" value="NZ_BAAAOH010000001.1"/>
</dbReference>
<evidence type="ECO:0000313" key="4">
    <source>
        <dbReference type="Proteomes" id="UP001500326"/>
    </source>
</evidence>
<evidence type="ECO:0000313" key="3">
    <source>
        <dbReference type="EMBL" id="GAA1973973.1"/>
    </source>
</evidence>
<keyword evidence="2" id="KW-0378">Hydrolase</keyword>
<keyword evidence="4" id="KW-1185">Reference proteome</keyword>
<comment type="caution">
    <text evidence="3">The sequence shown here is derived from an EMBL/GenBank/DDBJ whole genome shotgun (WGS) entry which is preliminary data.</text>
</comment>
<dbReference type="PANTHER" id="PTHR12737:SF9">
    <property type="entry name" value="DIMETHYLARGININASE"/>
    <property type="match status" value="1"/>
</dbReference>
<dbReference type="InterPro" id="IPR033199">
    <property type="entry name" value="DDAH-like"/>
</dbReference>
<protein>
    <submittedName>
        <fullName evidence="3">N(G),N(G)-dimethylarginine dimethylaminohydrolase</fullName>
    </submittedName>
</protein>
<accession>A0ABN2RS38</accession>
<dbReference type="EMBL" id="BAAAOH010000001">
    <property type="protein sequence ID" value="GAA1973973.1"/>
    <property type="molecule type" value="Genomic_DNA"/>
</dbReference>
<sequence length="253" mass="27253">MPRLLVRRPSPRLADGEITHIERVVPDADLALRQWEAYVDVFRLRGWEVIPVDPADDYADGVFVEDTVVMFGDVAVLTRPGADSRRGEIDSTRAALERAGLPFLSIEAPGTLDGGDVLKVGRTVYVGATLRTNEAGIDQLSALLAPRGWDVVTVPITKVLHLKSGVTALPDGTVVGYEPLVDDTAAYPVFLPVPEEHGTAGVVLDPGTVLMSADAPQTAALYRDRGLEVVTTPITEFEKLEGCVTCLSVRVRD</sequence>
<evidence type="ECO:0000256" key="1">
    <source>
        <dbReference type="ARBA" id="ARBA00008532"/>
    </source>
</evidence>
<dbReference type="Proteomes" id="UP001500326">
    <property type="component" value="Unassembled WGS sequence"/>
</dbReference>
<dbReference type="Gene3D" id="3.75.10.10">
    <property type="entry name" value="L-arginine/glycine Amidinotransferase, Chain A"/>
    <property type="match status" value="1"/>
</dbReference>